<evidence type="ECO:0000259" key="6">
    <source>
        <dbReference type="Pfam" id="PF04893"/>
    </source>
</evidence>
<keyword evidence="8" id="KW-1185">Reference proteome</keyword>
<feature type="transmembrane region" description="Helical" evidence="5">
    <location>
        <begin position="214"/>
        <end position="237"/>
    </location>
</feature>
<evidence type="ECO:0000256" key="4">
    <source>
        <dbReference type="ARBA" id="ARBA00023136"/>
    </source>
</evidence>
<feature type="transmembrane region" description="Helical" evidence="5">
    <location>
        <begin position="33"/>
        <end position="51"/>
    </location>
</feature>
<feature type="transmembrane region" description="Helical" evidence="5">
    <location>
        <begin position="132"/>
        <end position="153"/>
    </location>
</feature>
<evidence type="ECO:0000256" key="2">
    <source>
        <dbReference type="ARBA" id="ARBA00022692"/>
    </source>
</evidence>
<keyword evidence="2 5" id="KW-0812">Transmembrane</keyword>
<protein>
    <recommendedName>
        <fullName evidence="6">Yip1 domain-containing protein</fullName>
    </recommendedName>
</protein>
<dbReference type="EMBL" id="BAAAFD010000008">
    <property type="protein sequence ID" value="GAA0858324.1"/>
    <property type="molecule type" value="Genomic_DNA"/>
</dbReference>
<keyword evidence="3 5" id="KW-1133">Transmembrane helix</keyword>
<evidence type="ECO:0000256" key="1">
    <source>
        <dbReference type="ARBA" id="ARBA00004141"/>
    </source>
</evidence>
<evidence type="ECO:0000313" key="7">
    <source>
        <dbReference type="EMBL" id="GAA0858324.1"/>
    </source>
</evidence>
<proteinExistence type="predicted"/>
<gene>
    <name evidence="7" type="ORF">GCM10009114_27520</name>
</gene>
<feature type="domain" description="Yip1" evidence="6">
    <location>
        <begin position="13"/>
        <end position="226"/>
    </location>
</feature>
<name>A0ABN1LNL0_9ALTE</name>
<evidence type="ECO:0000313" key="8">
    <source>
        <dbReference type="Proteomes" id="UP001500359"/>
    </source>
</evidence>
<keyword evidence="4 5" id="KW-0472">Membrane</keyword>
<evidence type="ECO:0000256" key="5">
    <source>
        <dbReference type="SAM" id="Phobius"/>
    </source>
</evidence>
<sequence length="239" mass="27818">MNGISNPFQACLHIWFNPKTVFAAVDKHHNWSWIPFFIVMLGVLLPTYAYFQFVDFDWYREFYVAFTAGDVSPAEKEAVLVSLRSQSVYMYSNMFAYCLGYVLLAAIIAGYLNMMTKVDEENINGFTDWYGFVWWTFLPVFITGVVMLLMILIKDDNQTSLYGLQPLSLGYWLGLNETSKWVGLADQFRVELFLSFYFMITGLKQWTRLSILRIYLILFVPYILIVGSSIFLSFYWASA</sequence>
<accession>A0ABN1LNL0</accession>
<dbReference type="InterPro" id="IPR006977">
    <property type="entry name" value="Yip1_dom"/>
</dbReference>
<comment type="caution">
    <text evidence="7">The sequence shown here is derived from an EMBL/GenBank/DDBJ whole genome shotgun (WGS) entry which is preliminary data.</text>
</comment>
<feature type="transmembrane region" description="Helical" evidence="5">
    <location>
        <begin position="94"/>
        <end position="112"/>
    </location>
</feature>
<dbReference type="Pfam" id="PF04893">
    <property type="entry name" value="Yip1"/>
    <property type="match status" value="1"/>
</dbReference>
<reference evidence="7 8" key="1">
    <citation type="journal article" date="2019" name="Int. J. Syst. Evol. Microbiol.">
        <title>The Global Catalogue of Microorganisms (GCM) 10K type strain sequencing project: providing services to taxonomists for standard genome sequencing and annotation.</title>
        <authorList>
            <consortium name="The Broad Institute Genomics Platform"/>
            <consortium name="The Broad Institute Genome Sequencing Center for Infectious Disease"/>
            <person name="Wu L."/>
            <person name="Ma J."/>
        </authorList>
    </citation>
    <scope>NUCLEOTIDE SEQUENCE [LARGE SCALE GENOMIC DNA]</scope>
    <source>
        <strain evidence="7 8">JCM 15896</strain>
    </source>
</reference>
<dbReference type="RefSeq" id="WP_343860923.1">
    <property type="nucleotide sequence ID" value="NZ_BAAAFD010000008.1"/>
</dbReference>
<evidence type="ECO:0000256" key="3">
    <source>
        <dbReference type="ARBA" id="ARBA00022989"/>
    </source>
</evidence>
<dbReference type="Proteomes" id="UP001500359">
    <property type="component" value="Unassembled WGS sequence"/>
</dbReference>
<organism evidence="7 8">
    <name type="scientific">Aliiglaciecola litoralis</name>
    <dbReference type="NCBI Taxonomy" id="582857"/>
    <lineage>
        <taxon>Bacteria</taxon>
        <taxon>Pseudomonadati</taxon>
        <taxon>Pseudomonadota</taxon>
        <taxon>Gammaproteobacteria</taxon>
        <taxon>Alteromonadales</taxon>
        <taxon>Alteromonadaceae</taxon>
        <taxon>Aliiglaciecola</taxon>
    </lineage>
</organism>
<comment type="subcellular location">
    <subcellularLocation>
        <location evidence="1">Membrane</location>
        <topology evidence="1">Multi-pass membrane protein</topology>
    </subcellularLocation>
</comment>